<protein>
    <recommendedName>
        <fullName evidence="3">ferric-chelate reductase (NADPH)</fullName>
        <ecNumber evidence="3">1.16.1.9</ecNumber>
    </recommendedName>
</protein>
<keyword evidence="12" id="KW-0325">Glycoprotein</keyword>
<keyword evidence="4" id="KW-0813">Transport</keyword>
<feature type="transmembrane region" description="Helical" evidence="14">
    <location>
        <begin position="196"/>
        <end position="220"/>
    </location>
</feature>
<evidence type="ECO:0000256" key="5">
    <source>
        <dbReference type="ARBA" id="ARBA00022475"/>
    </source>
</evidence>
<dbReference type="Gene3D" id="2.40.30.10">
    <property type="entry name" value="Translation factors"/>
    <property type="match status" value="1"/>
</dbReference>
<keyword evidence="7" id="KW-0249">Electron transport</keyword>
<dbReference type="AlphaFoldDB" id="A0AAD9HYJ5"/>
<keyword evidence="17" id="KW-1185">Reference proteome</keyword>
<evidence type="ECO:0000256" key="3">
    <source>
        <dbReference type="ARBA" id="ARBA00012668"/>
    </source>
</evidence>
<sequence length="650" mass="72034">MDTNTPTSSALGRVPSARIVPWPGPCNASRNKLRDGILPSWCRARRRAHTAVTMDMMGGMDMDMGTNFFQSTNMALARDFWYIAAGVVGLMAAAQLVNMYKAWRRLRQCATRSTEFPTKPSNWFLEIWATATAIVREVSYPQPYMAVRWLRVLSPPPLGRVIFLLGYWAVVIYIMTWDAIVNDAYFWERIGFRNGWATITQIPLLYLLASKSSVLAILAGSSYERINWLHRWVARTVFVSASVHGWHFYTEWARADFVQMELKAMPMVRWGLGAWGILLFQLLVSLWPVRRFSYELFVAQHVASAVVFLWVVYVHVPSYARYNVWFAVAALCFDRVCRAFTLVWRNVGRFGSGGCSCARGPLLGHAATVRALGDAVSVVTIQDVHFAWRPGQHVYLCLPRVGPAETHPYTIASAHQAPRGGDGCVCNSIELVVRKHRGFSARLHAFAARARAEQAVTAIVLGPYGRPSRWDVYETLVLIAASTGASFTLPILESVLRTRRTNCTKRIDFLLAARQRDDVQFYLDRLPGLMVLARNVGVRLLVHVALTGSSAAGSVHSPTGSVSSSYGDKGKDAAAVPEAHIHMLSGRPNIEAFIRIPVEATGGETSVVVCGGPSLVATVRNCVASLSDERAVHKGTGAQGIQLHVEEYCF</sequence>
<dbReference type="GO" id="GO:0005886">
    <property type="term" value="C:plasma membrane"/>
    <property type="evidence" value="ECO:0007669"/>
    <property type="project" value="UniProtKB-SubCell"/>
</dbReference>
<evidence type="ECO:0000256" key="4">
    <source>
        <dbReference type="ARBA" id="ARBA00022448"/>
    </source>
</evidence>
<keyword evidence="9" id="KW-0560">Oxidoreductase</keyword>
<dbReference type="GO" id="GO:0015677">
    <property type="term" value="P:copper ion import"/>
    <property type="evidence" value="ECO:0007669"/>
    <property type="project" value="TreeGrafter"/>
</dbReference>
<feature type="transmembrane region" description="Helical" evidence="14">
    <location>
        <begin position="158"/>
        <end position="176"/>
    </location>
</feature>
<comment type="subcellular location">
    <subcellularLocation>
        <location evidence="1">Cell membrane</location>
        <topology evidence="1">Multi-pass membrane protein</topology>
    </subcellularLocation>
</comment>
<feature type="transmembrane region" description="Helical" evidence="14">
    <location>
        <begin position="269"/>
        <end position="289"/>
    </location>
</feature>
<keyword evidence="10" id="KW-0406">Ion transport</keyword>
<evidence type="ECO:0000256" key="10">
    <source>
        <dbReference type="ARBA" id="ARBA00023065"/>
    </source>
</evidence>
<proteinExistence type="inferred from homology"/>
<dbReference type="InterPro" id="IPR013130">
    <property type="entry name" value="Fe3_Rdtase_TM_dom"/>
</dbReference>
<dbReference type="InterPro" id="IPR051410">
    <property type="entry name" value="Ferric/Cupric_Reductase"/>
</dbReference>
<evidence type="ECO:0000256" key="9">
    <source>
        <dbReference type="ARBA" id="ARBA00023002"/>
    </source>
</evidence>
<dbReference type="SFLD" id="SFLDG01168">
    <property type="entry name" value="Ferric_reductase_subgroup_(FRE"/>
    <property type="match status" value="1"/>
</dbReference>
<dbReference type="PROSITE" id="PS51384">
    <property type="entry name" value="FAD_FR"/>
    <property type="match status" value="1"/>
</dbReference>
<dbReference type="SUPFAM" id="SSF63380">
    <property type="entry name" value="Riboflavin synthase domain-like"/>
    <property type="match status" value="1"/>
</dbReference>
<dbReference type="GO" id="GO:0006879">
    <property type="term" value="P:intracellular iron ion homeostasis"/>
    <property type="evidence" value="ECO:0007669"/>
    <property type="project" value="TreeGrafter"/>
</dbReference>
<keyword evidence="6 14" id="KW-0812">Transmembrane</keyword>
<feature type="transmembrane region" description="Helical" evidence="14">
    <location>
        <begin position="232"/>
        <end position="249"/>
    </location>
</feature>
<comment type="catalytic activity">
    <reaction evidence="13">
        <text>2 a Fe(II)-siderophore + NADP(+) + H(+) = 2 a Fe(III)-siderophore + NADPH</text>
        <dbReference type="Rhea" id="RHEA:28795"/>
        <dbReference type="Rhea" id="RHEA-COMP:11342"/>
        <dbReference type="Rhea" id="RHEA-COMP:11344"/>
        <dbReference type="ChEBI" id="CHEBI:15378"/>
        <dbReference type="ChEBI" id="CHEBI:29033"/>
        <dbReference type="ChEBI" id="CHEBI:29034"/>
        <dbReference type="ChEBI" id="CHEBI:57783"/>
        <dbReference type="ChEBI" id="CHEBI:58349"/>
        <dbReference type="EC" id="1.16.1.9"/>
    </reaction>
</comment>
<dbReference type="EMBL" id="JAQQPM010000001">
    <property type="protein sequence ID" value="KAK2067092.1"/>
    <property type="molecule type" value="Genomic_DNA"/>
</dbReference>
<feature type="transmembrane region" description="Helical" evidence="14">
    <location>
        <begin position="80"/>
        <end position="97"/>
    </location>
</feature>
<name>A0AAD9HYJ5_9PEZI</name>
<reference evidence="16" key="1">
    <citation type="journal article" date="2023" name="Mol. Plant Microbe Interact.">
        <title>Elucidating the Obligate Nature and Biological Capacity of an Invasive Fungal Corn Pathogen.</title>
        <authorList>
            <person name="MacCready J.S."/>
            <person name="Roggenkamp E.M."/>
            <person name="Gdanetz K."/>
            <person name="Chilvers M.I."/>
        </authorList>
    </citation>
    <scope>NUCLEOTIDE SEQUENCE</scope>
    <source>
        <strain evidence="16">PM02</strain>
    </source>
</reference>
<evidence type="ECO:0000256" key="1">
    <source>
        <dbReference type="ARBA" id="ARBA00004651"/>
    </source>
</evidence>
<evidence type="ECO:0000256" key="6">
    <source>
        <dbReference type="ARBA" id="ARBA00022692"/>
    </source>
</evidence>
<dbReference type="Pfam" id="PF01794">
    <property type="entry name" value="Ferric_reduct"/>
    <property type="match status" value="1"/>
</dbReference>
<evidence type="ECO:0000256" key="8">
    <source>
        <dbReference type="ARBA" id="ARBA00022989"/>
    </source>
</evidence>
<keyword evidence="5" id="KW-1003">Cell membrane</keyword>
<dbReference type="InterPro" id="IPR017927">
    <property type="entry name" value="FAD-bd_FR_type"/>
</dbReference>
<dbReference type="InterPro" id="IPR017938">
    <property type="entry name" value="Riboflavin_synthase-like_b-brl"/>
</dbReference>
<dbReference type="InterPro" id="IPR013121">
    <property type="entry name" value="Fe_red_NAD-bd_6"/>
</dbReference>
<dbReference type="PANTHER" id="PTHR32361:SF9">
    <property type="entry name" value="FERRIC REDUCTASE TRANSMEMBRANE COMPONENT 3-RELATED"/>
    <property type="match status" value="1"/>
</dbReference>
<dbReference type="GO" id="GO:0006826">
    <property type="term" value="P:iron ion transport"/>
    <property type="evidence" value="ECO:0007669"/>
    <property type="project" value="UniProtKB-ARBA"/>
</dbReference>
<keyword evidence="8 14" id="KW-1133">Transmembrane helix</keyword>
<dbReference type="InterPro" id="IPR013112">
    <property type="entry name" value="FAD-bd_8"/>
</dbReference>
<evidence type="ECO:0000256" key="14">
    <source>
        <dbReference type="SAM" id="Phobius"/>
    </source>
</evidence>
<dbReference type="SUPFAM" id="SSF52343">
    <property type="entry name" value="Ferredoxin reductase-like, C-terminal NADP-linked domain"/>
    <property type="match status" value="1"/>
</dbReference>
<evidence type="ECO:0000259" key="15">
    <source>
        <dbReference type="PROSITE" id="PS51384"/>
    </source>
</evidence>
<dbReference type="SFLD" id="SFLDS00052">
    <property type="entry name" value="Ferric_Reductase_Domain"/>
    <property type="match status" value="1"/>
</dbReference>
<dbReference type="PANTHER" id="PTHR32361">
    <property type="entry name" value="FERRIC/CUPRIC REDUCTASE TRANSMEMBRANE COMPONENT"/>
    <property type="match status" value="1"/>
</dbReference>
<dbReference type="Pfam" id="PF08030">
    <property type="entry name" value="NAD_binding_6"/>
    <property type="match status" value="1"/>
</dbReference>
<organism evidence="16 17">
    <name type="scientific">Phyllachora maydis</name>
    <dbReference type="NCBI Taxonomy" id="1825666"/>
    <lineage>
        <taxon>Eukaryota</taxon>
        <taxon>Fungi</taxon>
        <taxon>Dikarya</taxon>
        <taxon>Ascomycota</taxon>
        <taxon>Pezizomycotina</taxon>
        <taxon>Sordariomycetes</taxon>
        <taxon>Sordariomycetidae</taxon>
        <taxon>Phyllachorales</taxon>
        <taxon>Phyllachoraceae</taxon>
        <taxon>Phyllachora</taxon>
    </lineage>
</organism>
<evidence type="ECO:0000256" key="11">
    <source>
        <dbReference type="ARBA" id="ARBA00023136"/>
    </source>
</evidence>
<dbReference type="CDD" id="cd06186">
    <property type="entry name" value="NOX_Duox_like_FAD_NADP"/>
    <property type="match status" value="1"/>
</dbReference>
<evidence type="ECO:0000256" key="7">
    <source>
        <dbReference type="ARBA" id="ARBA00022982"/>
    </source>
</evidence>
<evidence type="ECO:0000256" key="13">
    <source>
        <dbReference type="ARBA" id="ARBA00048483"/>
    </source>
</evidence>
<keyword evidence="11 14" id="KW-0472">Membrane</keyword>
<evidence type="ECO:0000313" key="17">
    <source>
        <dbReference type="Proteomes" id="UP001217918"/>
    </source>
</evidence>
<feature type="domain" description="FAD-binding FR-type" evidence="15">
    <location>
        <begin position="359"/>
        <end position="470"/>
    </location>
</feature>
<comment type="caution">
    <text evidence="16">The sequence shown here is derived from an EMBL/GenBank/DDBJ whole genome shotgun (WGS) entry which is preliminary data.</text>
</comment>
<dbReference type="Proteomes" id="UP001217918">
    <property type="component" value="Unassembled WGS sequence"/>
</dbReference>
<feature type="transmembrane region" description="Helical" evidence="14">
    <location>
        <begin position="296"/>
        <end position="316"/>
    </location>
</feature>
<dbReference type="Pfam" id="PF08022">
    <property type="entry name" value="FAD_binding_8"/>
    <property type="match status" value="1"/>
</dbReference>
<evidence type="ECO:0000256" key="12">
    <source>
        <dbReference type="ARBA" id="ARBA00023180"/>
    </source>
</evidence>
<dbReference type="EC" id="1.16.1.9" evidence="3"/>
<comment type="similarity">
    <text evidence="2">Belongs to the ferric reductase (FRE) family.</text>
</comment>
<evidence type="ECO:0000256" key="2">
    <source>
        <dbReference type="ARBA" id="ARBA00006278"/>
    </source>
</evidence>
<evidence type="ECO:0000313" key="16">
    <source>
        <dbReference type="EMBL" id="KAK2067092.1"/>
    </source>
</evidence>
<gene>
    <name evidence="16" type="ORF">P8C59_000856</name>
</gene>
<dbReference type="Gene3D" id="3.40.50.80">
    <property type="entry name" value="Nucleotide-binding domain of ferredoxin-NADP reductase (FNR) module"/>
    <property type="match status" value="1"/>
</dbReference>
<dbReference type="GO" id="GO:0052851">
    <property type="term" value="F:ferric-chelate reductase (NADPH) activity"/>
    <property type="evidence" value="ECO:0007669"/>
    <property type="project" value="UniProtKB-EC"/>
</dbReference>
<accession>A0AAD9HYJ5</accession>
<dbReference type="InterPro" id="IPR039261">
    <property type="entry name" value="FNR_nucleotide-bd"/>
</dbReference>